<dbReference type="GO" id="GO:0016705">
    <property type="term" value="F:oxidoreductase activity, acting on paired donors, with incorporation or reduction of molecular oxygen"/>
    <property type="evidence" value="ECO:0007669"/>
    <property type="project" value="InterPro"/>
</dbReference>
<keyword evidence="5 7" id="KW-0503">Monooxygenase</keyword>
<protein>
    <submittedName>
        <fullName evidence="9">Cytochrome P450 monooxygenase</fullName>
    </submittedName>
</protein>
<dbReference type="Proteomes" id="UP000799291">
    <property type="component" value="Unassembled WGS sequence"/>
</dbReference>
<feature type="binding site" description="axial binding residue" evidence="6">
    <location>
        <position position="455"/>
    </location>
    <ligand>
        <name>heme</name>
        <dbReference type="ChEBI" id="CHEBI:30413"/>
    </ligand>
    <ligandPart>
        <name>Fe</name>
        <dbReference type="ChEBI" id="CHEBI:18248"/>
    </ligandPart>
</feature>
<keyword evidence="4 6" id="KW-0408">Iron</keyword>
<dbReference type="GO" id="GO:0020037">
    <property type="term" value="F:heme binding"/>
    <property type="evidence" value="ECO:0007669"/>
    <property type="project" value="InterPro"/>
</dbReference>
<dbReference type="InterPro" id="IPR036396">
    <property type="entry name" value="Cyt_P450_sf"/>
</dbReference>
<evidence type="ECO:0000313" key="10">
    <source>
        <dbReference type="Proteomes" id="UP000799291"/>
    </source>
</evidence>
<feature type="signal peptide" evidence="8">
    <location>
        <begin position="1"/>
        <end position="19"/>
    </location>
</feature>
<gene>
    <name evidence="9" type="ORF">K458DRAFT_396187</name>
</gene>
<evidence type="ECO:0000256" key="4">
    <source>
        <dbReference type="ARBA" id="ARBA00023004"/>
    </source>
</evidence>
<dbReference type="OrthoDB" id="2789670at2759"/>
<keyword evidence="8" id="KW-0732">Signal</keyword>
<dbReference type="GO" id="GO:0005506">
    <property type="term" value="F:iron ion binding"/>
    <property type="evidence" value="ECO:0007669"/>
    <property type="project" value="InterPro"/>
</dbReference>
<name>A0A6G1IGN7_9PLEO</name>
<dbReference type="EMBL" id="MU005624">
    <property type="protein sequence ID" value="KAF2677295.1"/>
    <property type="molecule type" value="Genomic_DNA"/>
</dbReference>
<dbReference type="PRINTS" id="PR00463">
    <property type="entry name" value="EP450I"/>
</dbReference>
<accession>A0A6G1IGN7</accession>
<dbReference type="AlphaFoldDB" id="A0A6G1IGN7"/>
<dbReference type="Gene3D" id="1.10.630.10">
    <property type="entry name" value="Cytochrome P450"/>
    <property type="match status" value="1"/>
</dbReference>
<dbReference type="InterPro" id="IPR017972">
    <property type="entry name" value="Cyt_P450_CS"/>
</dbReference>
<evidence type="ECO:0000256" key="3">
    <source>
        <dbReference type="ARBA" id="ARBA00023002"/>
    </source>
</evidence>
<evidence type="ECO:0000256" key="7">
    <source>
        <dbReference type="RuleBase" id="RU000461"/>
    </source>
</evidence>
<keyword evidence="10" id="KW-1185">Reference proteome</keyword>
<keyword evidence="6 7" id="KW-0349">Heme</keyword>
<evidence type="ECO:0000313" key="9">
    <source>
        <dbReference type="EMBL" id="KAF2677295.1"/>
    </source>
</evidence>
<dbReference type="SUPFAM" id="SSF48264">
    <property type="entry name" value="Cytochrome P450"/>
    <property type="match status" value="1"/>
</dbReference>
<evidence type="ECO:0000256" key="8">
    <source>
        <dbReference type="SAM" id="SignalP"/>
    </source>
</evidence>
<dbReference type="PROSITE" id="PS00086">
    <property type="entry name" value="CYTOCHROME_P450"/>
    <property type="match status" value="1"/>
</dbReference>
<keyword evidence="3 7" id="KW-0560">Oxidoreductase</keyword>
<reference evidence="9" key="1">
    <citation type="journal article" date="2020" name="Stud. Mycol.">
        <title>101 Dothideomycetes genomes: a test case for predicting lifestyles and emergence of pathogens.</title>
        <authorList>
            <person name="Haridas S."/>
            <person name="Albert R."/>
            <person name="Binder M."/>
            <person name="Bloem J."/>
            <person name="Labutti K."/>
            <person name="Salamov A."/>
            <person name="Andreopoulos B."/>
            <person name="Baker S."/>
            <person name="Barry K."/>
            <person name="Bills G."/>
            <person name="Bluhm B."/>
            <person name="Cannon C."/>
            <person name="Castanera R."/>
            <person name="Culley D."/>
            <person name="Daum C."/>
            <person name="Ezra D."/>
            <person name="Gonzalez J."/>
            <person name="Henrissat B."/>
            <person name="Kuo A."/>
            <person name="Liang C."/>
            <person name="Lipzen A."/>
            <person name="Lutzoni F."/>
            <person name="Magnuson J."/>
            <person name="Mondo S."/>
            <person name="Nolan M."/>
            <person name="Ohm R."/>
            <person name="Pangilinan J."/>
            <person name="Park H.-J."/>
            <person name="Ramirez L."/>
            <person name="Alfaro M."/>
            <person name="Sun H."/>
            <person name="Tritt A."/>
            <person name="Yoshinaga Y."/>
            <person name="Zwiers L.-H."/>
            <person name="Turgeon B."/>
            <person name="Goodwin S."/>
            <person name="Spatafora J."/>
            <person name="Crous P."/>
            <person name="Grigoriev I."/>
        </authorList>
    </citation>
    <scope>NUCLEOTIDE SEQUENCE</scope>
    <source>
        <strain evidence="9">CBS 122367</strain>
    </source>
</reference>
<organism evidence="9 10">
    <name type="scientific">Lentithecium fluviatile CBS 122367</name>
    <dbReference type="NCBI Taxonomy" id="1168545"/>
    <lineage>
        <taxon>Eukaryota</taxon>
        <taxon>Fungi</taxon>
        <taxon>Dikarya</taxon>
        <taxon>Ascomycota</taxon>
        <taxon>Pezizomycotina</taxon>
        <taxon>Dothideomycetes</taxon>
        <taxon>Pleosporomycetidae</taxon>
        <taxon>Pleosporales</taxon>
        <taxon>Massarineae</taxon>
        <taxon>Lentitheciaceae</taxon>
        <taxon>Lentithecium</taxon>
    </lineage>
</organism>
<dbReference type="PANTHER" id="PTHR24303:SF31">
    <property type="entry name" value="CYTOCHROME P450 307A1-RELATED"/>
    <property type="match status" value="1"/>
</dbReference>
<evidence type="ECO:0000256" key="5">
    <source>
        <dbReference type="ARBA" id="ARBA00023033"/>
    </source>
</evidence>
<dbReference type="PANTHER" id="PTHR24303">
    <property type="entry name" value="HEME-BINDING MONOOXYGENASE FAMILY"/>
    <property type="match status" value="1"/>
</dbReference>
<evidence type="ECO:0000256" key="2">
    <source>
        <dbReference type="ARBA" id="ARBA00022723"/>
    </source>
</evidence>
<dbReference type="Pfam" id="PF00067">
    <property type="entry name" value="p450"/>
    <property type="match status" value="1"/>
</dbReference>
<dbReference type="CDD" id="cd20615">
    <property type="entry name" value="CYP_GliC-like"/>
    <property type="match status" value="1"/>
</dbReference>
<dbReference type="InterPro" id="IPR002401">
    <property type="entry name" value="Cyt_P450_E_grp-I"/>
</dbReference>
<feature type="chain" id="PRO_5026264912" evidence="8">
    <location>
        <begin position="20"/>
        <end position="510"/>
    </location>
</feature>
<dbReference type="InterPro" id="IPR001128">
    <property type="entry name" value="Cyt_P450"/>
</dbReference>
<evidence type="ECO:0000256" key="1">
    <source>
        <dbReference type="ARBA" id="ARBA00001971"/>
    </source>
</evidence>
<comment type="similarity">
    <text evidence="7">Belongs to the cytochrome P450 family.</text>
</comment>
<sequence length="510" mass="58052">MLAFFTLFWLGIAAPLSLSSRLRGRLYDVVVDIVSWIINRCLLFTKPIWSVDGSRTIPTCEYRWPNGQGDVGKFLEGEKNSESWSKEHGHVFRIWSGMTPEIVVTHPEHVRAIFKDSDHHTKATNNDAGWLMGELLGKCLGLISGTPWRDLHAVTSVPFTHKKAGTYIPQITNAVEKHFEELERNGDLMNARIHPVDDLRFLPFWVVAEIVYGKLDDTERETMSAIIPVREELFKRMIQGGITRSSWSQYLPTETNKELRKFKRQWADFNLGIYLARKASKEDAPIVGMYEAVESGSITSEALLQTLDEMLFANLDVTMGGLSWNLLFLASDAKVQDAIREEWKARRTETQDTTKAWEEYIASSSTLLNASILESGRLKPLAAFSVAQSAPSDRVVGGYRIPAGTNIIVDTHALNIGNPYWGEDGTRFRPARFLEHKALEMRYQFWRFGFGPRQCLGKYVVDLLIRAILVHLLANYRLSQLETTSWDKNPETWIAHPNTEICCERLRAVC</sequence>
<dbReference type="GO" id="GO:0004497">
    <property type="term" value="F:monooxygenase activity"/>
    <property type="evidence" value="ECO:0007669"/>
    <property type="project" value="UniProtKB-KW"/>
</dbReference>
<proteinExistence type="inferred from homology"/>
<comment type="cofactor">
    <cofactor evidence="1 6">
        <name>heme</name>
        <dbReference type="ChEBI" id="CHEBI:30413"/>
    </cofactor>
</comment>
<evidence type="ECO:0000256" key="6">
    <source>
        <dbReference type="PIRSR" id="PIRSR602401-1"/>
    </source>
</evidence>
<keyword evidence="2 6" id="KW-0479">Metal-binding</keyword>